<reference evidence="10 11" key="1">
    <citation type="submission" date="2019-08" db="EMBL/GenBank/DDBJ databases">
        <title>Highly reduced genomes of protist endosymbionts show evolutionary convergence.</title>
        <authorList>
            <person name="George E."/>
            <person name="Husnik F."/>
            <person name="Tashyreva D."/>
            <person name="Prokopchuk G."/>
            <person name="Horak A."/>
            <person name="Kwong W.K."/>
            <person name="Lukes J."/>
            <person name="Keeling P.J."/>
        </authorList>
    </citation>
    <scope>NUCLEOTIDE SEQUENCE [LARGE SCALE GENOMIC DNA]</scope>
    <source>
        <strain evidence="10">1604LC</strain>
    </source>
</reference>
<dbReference type="KEGG" id="cpri:FZC34_01280"/>
<dbReference type="EMBL" id="CP043316">
    <property type="protein sequence ID" value="QEK38539.1"/>
    <property type="molecule type" value="Genomic_DNA"/>
</dbReference>
<dbReference type="OrthoDB" id="9790390at2"/>
<comment type="similarity">
    <text evidence="1 6">Belongs to the thioredoxin family.</text>
</comment>
<dbReference type="PANTHER" id="PTHR45663">
    <property type="entry name" value="GEO12009P1"/>
    <property type="match status" value="1"/>
</dbReference>
<keyword evidence="5 8" id="KW-0676">Redox-active center</keyword>
<keyword evidence="4 8" id="KW-1015">Disulfide bond</keyword>
<evidence type="ECO:0000256" key="4">
    <source>
        <dbReference type="ARBA" id="ARBA00023157"/>
    </source>
</evidence>
<feature type="active site" description="Nucleophile" evidence="7">
    <location>
        <position position="36"/>
    </location>
</feature>
<dbReference type="Pfam" id="PF00085">
    <property type="entry name" value="Thioredoxin"/>
    <property type="match status" value="1"/>
</dbReference>
<dbReference type="PRINTS" id="PR00421">
    <property type="entry name" value="THIOREDOXIN"/>
</dbReference>
<evidence type="ECO:0000256" key="1">
    <source>
        <dbReference type="ARBA" id="ARBA00008987"/>
    </source>
</evidence>
<protein>
    <recommendedName>
        <fullName evidence="6">Thioredoxin</fullName>
    </recommendedName>
</protein>
<dbReference type="Proteomes" id="UP000325004">
    <property type="component" value="Chromosome"/>
</dbReference>
<name>A0A5C0UFI0_9PROT</name>
<feature type="site" description="Contributes to redox potential value" evidence="7">
    <location>
        <position position="38"/>
    </location>
</feature>
<sequence length="109" mass="12662">MHRRYFMHKVIAINAENINKLTEASECIVDFWAEWCQPCLNFMPTFEEVSNDFNIPFFKINIDDMSSIAQNYAIRSIPTLIILKKGEEEARHSGSMSSTDLSNWIKTII</sequence>
<keyword evidence="11" id="KW-1185">Reference proteome</keyword>
<dbReference type="InterPro" id="IPR013766">
    <property type="entry name" value="Thioredoxin_domain"/>
</dbReference>
<evidence type="ECO:0000256" key="3">
    <source>
        <dbReference type="ARBA" id="ARBA00022982"/>
    </source>
</evidence>
<feature type="domain" description="Thioredoxin" evidence="9">
    <location>
        <begin position="1"/>
        <end position="109"/>
    </location>
</feature>
<dbReference type="AlphaFoldDB" id="A0A5C0UFI0"/>
<evidence type="ECO:0000259" key="9">
    <source>
        <dbReference type="PROSITE" id="PS51352"/>
    </source>
</evidence>
<dbReference type="PIRSF" id="PIRSF000077">
    <property type="entry name" value="Thioredoxin"/>
    <property type="match status" value="1"/>
</dbReference>
<feature type="active site" description="Nucleophile" evidence="7">
    <location>
        <position position="39"/>
    </location>
</feature>
<dbReference type="Gene3D" id="3.40.30.10">
    <property type="entry name" value="Glutaredoxin"/>
    <property type="match status" value="1"/>
</dbReference>
<dbReference type="CDD" id="cd02947">
    <property type="entry name" value="TRX_family"/>
    <property type="match status" value="1"/>
</dbReference>
<feature type="site" description="Contributes to redox potential value" evidence="7">
    <location>
        <position position="37"/>
    </location>
</feature>
<evidence type="ECO:0000313" key="11">
    <source>
        <dbReference type="Proteomes" id="UP000325004"/>
    </source>
</evidence>
<dbReference type="GO" id="GO:0015035">
    <property type="term" value="F:protein-disulfide reductase activity"/>
    <property type="evidence" value="ECO:0007669"/>
    <property type="project" value="InterPro"/>
</dbReference>
<keyword evidence="2" id="KW-0813">Transport</keyword>
<gene>
    <name evidence="10" type="ORF">FZC34_01280</name>
</gene>
<keyword evidence="3" id="KW-0249">Electron transport</keyword>
<evidence type="ECO:0000256" key="2">
    <source>
        <dbReference type="ARBA" id="ARBA00022448"/>
    </source>
</evidence>
<feature type="disulfide bond" description="Redox-active" evidence="8">
    <location>
        <begin position="36"/>
        <end position="39"/>
    </location>
</feature>
<dbReference type="SUPFAM" id="SSF52833">
    <property type="entry name" value="Thioredoxin-like"/>
    <property type="match status" value="1"/>
</dbReference>
<organism evidence="10 11">
    <name type="scientific">Candidatus Cytomitobacter primus</name>
    <dbReference type="NCBI Taxonomy" id="2066024"/>
    <lineage>
        <taxon>Bacteria</taxon>
        <taxon>Pseudomonadati</taxon>
        <taxon>Pseudomonadota</taxon>
        <taxon>Alphaproteobacteria</taxon>
        <taxon>Holosporales</taxon>
        <taxon>Holosporaceae</taxon>
        <taxon>Candidatus Cytomitobacter</taxon>
    </lineage>
</organism>
<feature type="site" description="Deprotonates C-terminal active site Cys" evidence="7">
    <location>
        <position position="30"/>
    </location>
</feature>
<evidence type="ECO:0000256" key="8">
    <source>
        <dbReference type="PIRSR" id="PIRSR000077-4"/>
    </source>
</evidence>
<dbReference type="GO" id="GO:0005737">
    <property type="term" value="C:cytoplasm"/>
    <property type="evidence" value="ECO:0007669"/>
    <property type="project" value="TreeGrafter"/>
</dbReference>
<evidence type="ECO:0000256" key="7">
    <source>
        <dbReference type="PIRSR" id="PIRSR000077-1"/>
    </source>
</evidence>
<dbReference type="PROSITE" id="PS51352">
    <property type="entry name" value="THIOREDOXIN_2"/>
    <property type="match status" value="1"/>
</dbReference>
<evidence type="ECO:0000256" key="5">
    <source>
        <dbReference type="ARBA" id="ARBA00023284"/>
    </source>
</evidence>
<evidence type="ECO:0000256" key="6">
    <source>
        <dbReference type="PIRNR" id="PIRNR000077"/>
    </source>
</evidence>
<dbReference type="InterPro" id="IPR036249">
    <property type="entry name" value="Thioredoxin-like_sf"/>
</dbReference>
<accession>A0A5C0UFI0</accession>
<dbReference type="InterPro" id="IPR005746">
    <property type="entry name" value="Thioredoxin"/>
</dbReference>
<dbReference type="PANTHER" id="PTHR45663:SF11">
    <property type="entry name" value="GEO12009P1"/>
    <property type="match status" value="1"/>
</dbReference>
<evidence type="ECO:0000313" key="10">
    <source>
        <dbReference type="EMBL" id="QEK38539.1"/>
    </source>
</evidence>
<proteinExistence type="inferred from homology"/>